<evidence type="ECO:0000256" key="1">
    <source>
        <dbReference type="SAM" id="SignalP"/>
    </source>
</evidence>
<proteinExistence type="predicted"/>
<comment type="caution">
    <text evidence="2">The sequence shown here is derived from an EMBL/GenBank/DDBJ whole genome shotgun (WGS) entry which is preliminary data.</text>
</comment>
<gene>
    <name evidence="2" type="ORF">QJ522_20580</name>
</gene>
<protein>
    <submittedName>
        <fullName evidence="2">PmoA family protein</fullName>
    </submittedName>
</protein>
<dbReference type="EMBL" id="JASCXX010000037">
    <property type="protein sequence ID" value="MDI6451470.1"/>
    <property type="molecule type" value="Genomic_DNA"/>
</dbReference>
<sequence length="313" mass="34843">MGRRSIVYAIVLGSLTLSAVADSTPAGQPMRAIVDANRVLVKAGDVEVAEYRYGDVPFKPYVKRLFTSNGLNVLLDAPHDHLHHHALMFAVGADAVNFWEETPAAGRQKHVSFAELADEPPHVGFMERLDWLDPSGERLLAEQRAITVARPVVPRVTMLTWESRLSVPTGKGSVTLTGAHYFGLGMRFIRAMDAKGQFRNAADNPGTVFRGAERLVRSNWCAYTAGVDGDDVTVAMFGHPSNPRHPTTWFTMTEPFAYLSATLGLHEEPLKLVEGNRLDLRYAVVLWDRRAQTEEIDALYRQWVSTQKSESNR</sequence>
<feature type="signal peptide" evidence="1">
    <location>
        <begin position="1"/>
        <end position="21"/>
    </location>
</feature>
<feature type="chain" id="PRO_5043442830" evidence="1">
    <location>
        <begin position="22"/>
        <end position="313"/>
    </location>
</feature>
<organism evidence="2 3">
    <name type="scientific">Anaerobaca lacustris</name>
    <dbReference type="NCBI Taxonomy" id="3044600"/>
    <lineage>
        <taxon>Bacteria</taxon>
        <taxon>Pseudomonadati</taxon>
        <taxon>Planctomycetota</taxon>
        <taxon>Phycisphaerae</taxon>
        <taxon>Sedimentisphaerales</taxon>
        <taxon>Anaerobacaceae</taxon>
        <taxon>Anaerobaca</taxon>
    </lineage>
</organism>
<dbReference type="Pfam" id="PF14100">
    <property type="entry name" value="DUF6807"/>
    <property type="match status" value="1"/>
</dbReference>
<dbReference type="Proteomes" id="UP001431776">
    <property type="component" value="Unassembled WGS sequence"/>
</dbReference>
<keyword evidence="1" id="KW-0732">Signal</keyword>
<keyword evidence="3" id="KW-1185">Reference proteome</keyword>
<reference evidence="2" key="1">
    <citation type="submission" date="2023-05" db="EMBL/GenBank/DDBJ databases">
        <title>Anaerotaeda fermentans gen. nov., sp. nov., a novel anaerobic planctomycete of the new family within the order Sedimentisphaerales isolated from Taman Peninsula, Russia.</title>
        <authorList>
            <person name="Khomyakova M.A."/>
            <person name="Merkel A.Y."/>
            <person name="Slobodkin A.I."/>
        </authorList>
    </citation>
    <scope>NUCLEOTIDE SEQUENCE</scope>
    <source>
        <strain evidence="2">M17dextr</strain>
    </source>
</reference>
<dbReference type="RefSeq" id="WP_349246877.1">
    <property type="nucleotide sequence ID" value="NZ_JASCXX010000037.1"/>
</dbReference>
<name>A0AAW6U0Q2_9BACT</name>
<dbReference type="InterPro" id="IPR029475">
    <property type="entry name" value="DUF6807"/>
</dbReference>
<dbReference type="AlphaFoldDB" id="A0AAW6U0Q2"/>
<evidence type="ECO:0000313" key="2">
    <source>
        <dbReference type="EMBL" id="MDI6451470.1"/>
    </source>
</evidence>
<evidence type="ECO:0000313" key="3">
    <source>
        <dbReference type="Proteomes" id="UP001431776"/>
    </source>
</evidence>
<accession>A0AAW6U0Q2</accession>